<evidence type="ECO:0000313" key="2">
    <source>
        <dbReference type="EMBL" id="MPM27042.1"/>
    </source>
</evidence>
<feature type="transmembrane region" description="Helical" evidence="1">
    <location>
        <begin position="89"/>
        <end position="106"/>
    </location>
</feature>
<accession>A0A644YEF5</accession>
<dbReference type="AlphaFoldDB" id="A0A644YEF5"/>
<feature type="transmembrane region" description="Helical" evidence="1">
    <location>
        <begin position="20"/>
        <end position="41"/>
    </location>
</feature>
<organism evidence="2">
    <name type="scientific">bioreactor metagenome</name>
    <dbReference type="NCBI Taxonomy" id="1076179"/>
    <lineage>
        <taxon>unclassified sequences</taxon>
        <taxon>metagenomes</taxon>
        <taxon>ecological metagenomes</taxon>
    </lineage>
</organism>
<gene>
    <name evidence="2" type="primary">rarD_6</name>
    <name evidence="2" type="ORF">SDC9_73547</name>
</gene>
<reference evidence="2" key="1">
    <citation type="submission" date="2019-08" db="EMBL/GenBank/DDBJ databases">
        <authorList>
            <person name="Kucharzyk K."/>
            <person name="Murdoch R.W."/>
            <person name="Higgins S."/>
            <person name="Loffler F."/>
        </authorList>
    </citation>
    <scope>NUCLEOTIDE SEQUENCE</scope>
</reference>
<feature type="transmembrane region" description="Helical" evidence="1">
    <location>
        <begin position="112"/>
        <end position="131"/>
    </location>
</feature>
<comment type="caution">
    <text evidence="2">The sequence shown here is derived from an EMBL/GenBank/DDBJ whole genome shotgun (WGS) entry which is preliminary data.</text>
</comment>
<evidence type="ECO:0000256" key="1">
    <source>
        <dbReference type="SAM" id="Phobius"/>
    </source>
</evidence>
<keyword evidence="1" id="KW-0812">Transmembrane</keyword>
<sequence>MIGGSFTLYSAVKKKVRTNANVSIFFETATVAPLALAWAVAAEIGGMGAGGVLHGAQWLLLPLSGVVTTIPLMLFAVGIRTTSMTLSSVLMYINPTAQLLLGVLVYHEEFNATHGILFGFVWTSLVIFLISDRMKQKKVSKESKPCV</sequence>
<protein>
    <submittedName>
        <fullName evidence="2">Protein RarD</fullName>
    </submittedName>
</protein>
<dbReference type="InterPro" id="IPR037185">
    <property type="entry name" value="EmrE-like"/>
</dbReference>
<feature type="transmembrane region" description="Helical" evidence="1">
    <location>
        <begin position="56"/>
        <end position="77"/>
    </location>
</feature>
<dbReference type="EMBL" id="VSSQ01004891">
    <property type="protein sequence ID" value="MPM27042.1"/>
    <property type="molecule type" value="Genomic_DNA"/>
</dbReference>
<keyword evidence="1" id="KW-0472">Membrane</keyword>
<keyword evidence="1" id="KW-1133">Transmembrane helix</keyword>
<name>A0A644YEF5_9ZZZZ</name>
<proteinExistence type="predicted"/>
<dbReference type="SUPFAM" id="SSF103481">
    <property type="entry name" value="Multidrug resistance efflux transporter EmrE"/>
    <property type="match status" value="1"/>
</dbReference>